<evidence type="ECO:0000313" key="3">
    <source>
        <dbReference type="Proteomes" id="UP000634476"/>
    </source>
</evidence>
<comment type="caution">
    <text evidence="2">The sequence shown here is derived from an EMBL/GenBank/DDBJ whole genome shotgun (WGS) entry which is preliminary data.</text>
</comment>
<dbReference type="SUPFAM" id="SSF46785">
    <property type="entry name" value="Winged helix' DNA-binding domain"/>
    <property type="match status" value="1"/>
</dbReference>
<dbReference type="Pfam" id="PF03551">
    <property type="entry name" value="PadR"/>
    <property type="match status" value="1"/>
</dbReference>
<dbReference type="InterPro" id="IPR036388">
    <property type="entry name" value="WH-like_DNA-bd_sf"/>
</dbReference>
<dbReference type="EMBL" id="BOOK01000014">
    <property type="protein sequence ID" value="GII00267.1"/>
    <property type="molecule type" value="Genomic_DNA"/>
</dbReference>
<dbReference type="InterPro" id="IPR005149">
    <property type="entry name" value="Tscrpt_reg_PadR_N"/>
</dbReference>
<reference evidence="2" key="1">
    <citation type="submission" date="2021-01" db="EMBL/GenBank/DDBJ databases">
        <title>Whole genome shotgun sequence of Planobispora takensis NBRC 109077.</title>
        <authorList>
            <person name="Komaki H."/>
            <person name="Tamura T."/>
        </authorList>
    </citation>
    <scope>NUCLEOTIDE SEQUENCE</scope>
    <source>
        <strain evidence="2">NBRC 109077</strain>
    </source>
</reference>
<dbReference type="AlphaFoldDB" id="A0A8J3SW79"/>
<dbReference type="Gene3D" id="1.10.10.10">
    <property type="entry name" value="Winged helix-like DNA-binding domain superfamily/Winged helix DNA-binding domain"/>
    <property type="match status" value="1"/>
</dbReference>
<proteinExistence type="predicted"/>
<dbReference type="InterPro" id="IPR036390">
    <property type="entry name" value="WH_DNA-bd_sf"/>
</dbReference>
<organism evidence="2 3">
    <name type="scientific">Planobispora takensis</name>
    <dbReference type="NCBI Taxonomy" id="1367882"/>
    <lineage>
        <taxon>Bacteria</taxon>
        <taxon>Bacillati</taxon>
        <taxon>Actinomycetota</taxon>
        <taxon>Actinomycetes</taxon>
        <taxon>Streptosporangiales</taxon>
        <taxon>Streptosporangiaceae</taxon>
        <taxon>Planobispora</taxon>
    </lineage>
</organism>
<gene>
    <name evidence="2" type="ORF">Pta02_22750</name>
</gene>
<dbReference type="RefSeq" id="WP_203874674.1">
    <property type="nucleotide sequence ID" value="NZ_BOOK01000014.1"/>
</dbReference>
<sequence length="118" mass="12258">MARVRRPSPQTAAVLAALAEAGSDWSHGYDLCRALGLKAGTVYPILIRLAERGQVETSWEADPPRGRPARHLYRLTAAGSELAHTIAAPARAVTVTASARAGDDAPAPGAARLLPGAI</sequence>
<protein>
    <recommendedName>
        <fullName evidence="1">Transcription regulator PadR N-terminal domain-containing protein</fullName>
    </recommendedName>
</protein>
<feature type="domain" description="Transcription regulator PadR N-terminal" evidence="1">
    <location>
        <begin position="27"/>
        <end position="81"/>
    </location>
</feature>
<name>A0A8J3SW79_9ACTN</name>
<evidence type="ECO:0000259" key="1">
    <source>
        <dbReference type="Pfam" id="PF03551"/>
    </source>
</evidence>
<dbReference type="Proteomes" id="UP000634476">
    <property type="component" value="Unassembled WGS sequence"/>
</dbReference>
<keyword evidence="3" id="KW-1185">Reference proteome</keyword>
<accession>A0A8J3SW79</accession>
<evidence type="ECO:0000313" key="2">
    <source>
        <dbReference type="EMBL" id="GII00267.1"/>
    </source>
</evidence>